<evidence type="ECO:0000256" key="9">
    <source>
        <dbReference type="ARBA" id="ARBA00023251"/>
    </source>
</evidence>
<dbReference type="PROSITE" id="PS50893">
    <property type="entry name" value="ABC_TRANSPORTER_2"/>
    <property type="match status" value="1"/>
</dbReference>
<dbReference type="EMBL" id="CP019607">
    <property type="protein sequence ID" value="AQP51519.1"/>
    <property type="molecule type" value="Genomic_DNA"/>
</dbReference>
<dbReference type="STRING" id="399497.BW733_12565"/>
<evidence type="ECO:0000256" key="5">
    <source>
        <dbReference type="ARBA" id="ARBA00022741"/>
    </source>
</evidence>
<dbReference type="CDD" id="cd03230">
    <property type="entry name" value="ABC_DR_subfamily_A"/>
    <property type="match status" value="1"/>
</dbReference>
<dbReference type="GO" id="GO:0005524">
    <property type="term" value="F:ATP binding"/>
    <property type="evidence" value="ECO:0007669"/>
    <property type="project" value="UniProtKB-KW"/>
</dbReference>
<accession>A0A1Q2CZE5</accession>
<evidence type="ECO:0000313" key="12">
    <source>
        <dbReference type="Proteomes" id="UP000188235"/>
    </source>
</evidence>
<evidence type="ECO:0000256" key="3">
    <source>
        <dbReference type="ARBA" id="ARBA00022448"/>
    </source>
</evidence>
<dbReference type="PANTHER" id="PTHR42711:SF5">
    <property type="entry name" value="ABC TRANSPORTER ATP-BINDING PROTEIN NATA"/>
    <property type="match status" value="1"/>
</dbReference>
<feature type="domain" description="ABC transporter" evidence="10">
    <location>
        <begin position="4"/>
        <end position="229"/>
    </location>
</feature>
<evidence type="ECO:0000256" key="2">
    <source>
        <dbReference type="ARBA" id="ARBA00005417"/>
    </source>
</evidence>
<dbReference type="AlphaFoldDB" id="A0A1Q2CZE5"/>
<evidence type="ECO:0000256" key="8">
    <source>
        <dbReference type="ARBA" id="ARBA00023136"/>
    </source>
</evidence>
<proteinExistence type="inferred from homology"/>
<keyword evidence="5" id="KW-0547">Nucleotide-binding</keyword>
<gene>
    <name evidence="11" type="ORF">BW733_12565</name>
</gene>
<evidence type="ECO:0000256" key="4">
    <source>
        <dbReference type="ARBA" id="ARBA00022475"/>
    </source>
</evidence>
<dbReference type="InterPro" id="IPR027417">
    <property type="entry name" value="P-loop_NTPase"/>
</dbReference>
<keyword evidence="6" id="KW-0067">ATP-binding</keyword>
<keyword evidence="7" id="KW-1278">Translocase</keyword>
<comment type="similarity">
    <text evidence="2">Belongs to the ABC transporter superfamily.</text>
</comment>
<evidence type="ECO:0000313" key="11">
    <source>
        <dbReference type="EMBL" id="AQP51519.1"/>
    </source>
</evidence>
<evidence type="ECO:0000256" key="1">
    <source>
        <dbReference type="ARBA" id="ARBA00004202"/>
    </source>
</evidence>
<comment type="subcellular location">
    <subcellularLocation>
        <location evidence="1">Cell membrane</location>
        <topology evidence="1">Peripheral membrane protein</topology>
    </subcellularLocation>
</comment>
<keyword evidence="9" id="KW-0046">Antibiotic resistance</keyword>
<dbReference type="SUPFAM" id="SSF52540">
    <property type="entry name" value="P-loop containing nucleoside triphosphate hydrolases"/>
    <property type="match status" value="1"/>
</dbReference>
<reference evidence="11 12" key="1">
    <citation type="journal article" date="2008" name="Int. J. Syst. Evol. Microbiol.">
        <title>Tessaracoccus flavescens sp. nov., isolated from marine sediment.</title>
        <authorList>
            <person name="Lee D.W."/>
            <person name="Lee S.D."/>
        </authorList>
    </citation>
    <scope>NUCLEOTIDE SEQUENCE [LARGE SCALE GENOMIC DNA]</scope>
    <source>
        <strain evidence="11 12">SST-39T</strain>
    </source>
</reference>
<evidence type="ECO:0000259" key="10">
    <source>
        <dbReference type="PROSITE" id="PS50893"/>
    </source>
</evidence>
<dbReference type="PANTHER" id="PTHR42711">
    <property type="entry name" value="ABC TRANSPORTER ATP-BINDING PROTEIN"/>
    <property type="match status" value="1"/>
</dbReference>
<keyword evidence="12" id="KW-1185">Reference proteome</keyword>
<protein>
    <recommendedName>
        <fullName evidence="10">ABC transporter domain-containing protein</fullName>
    </recommendedName>
</protein>
<dbReference type="GO" id="GO:0016887">
    <property type="term" value="F:ATP hydrolysis activity"/>
    <property type="evidence" value="ECO:0007669"/>
    <property type="project" value="InterPro"/>
</dbReference>
<evidence type="ECO:0000256" key="7">
    <source>
        <dbReference type="ARBA" id="ARBA00022967"/>
    </source>
</evidence>
<dbReference type="KEGG" id="tfa:BW733_12565"/>
<dbReference type="GO" id="GO:0046677">
    <property type="term" value="P:response to antibiotic"/>
    <property type="evidence" value="ECO:0007669"/>
    <property type="project" value="UniProtKB-KW"/>
</dbReference>
<dbReference type="Proteomes" id="UP000188235">
    <property type="component" value="Chromosome"/>
</dbReference>
<name>A0A1Q2CZE5_9ACTN</name>
<sequence length="305" mass="32718">MNAVDVRAVTRQFPGVRALDAVDLSVEEGEIFGLLGPNGSGKTTLFNCLQGLDRPTSGTVSVLGLDPQSDLEALTLRMGVQLQSASAIPRLTVREVLRLFASFYPDSLDIDDLLRELGLESKAGSRLERLSGGQRQRVYIALAMVNDPELLFFDELTSAVDPQARLAIWDILRGLRAKGHTIMLTSHSMEEAQALCDRIAIIDAGRIIALGTPVELIARQGGERLLSLAADPSPDPGLLEGIDGVSSVRLAEGHVQIAGSGNFAPAVLSRLANLGTSVTEMTLHEPDLEDVFVALTGREMRDGEQ</sequence>
<dbReference type="Gene3D" id="3.40.50.300">
    <property type="entry name" value="P-loop containing nucleotide triphosphate hydrolases"/>
    <property type="match status" value="1"/>
</dbReference>
<dbReference type="GO" id="GO:0005886">
    <property type="term" value="C:plasma membrane"/>
    <property type="evidence" value="ECO:0007669"/>
    <property type="project" value="UniProtKB-SubCell"/>
</dbReference>
<dbReference type="InterPro" id="IPR050763">
    <property type="entry name" value="ABC_transporter_ATP-binding"/>
</dbReference>
<dbReference type="FunFam" id="3.40.50.300:FF:000589">
    <property type="entry name" value="ABC transporter, ATP-binding subunit"/>
    <property type="match status" value="1"/>
</dbReference>
<keyword evidence="3" id="KW-0813">Transport</keyword>
<dbReference type="RefSeq" id="WP_077350904.1">
    <property type="nucleotide sequence ID" value="NZ_CP019607.1"/>
</dbReference>
<dbReference type="Pfam" id="PF00005">
    <property type="entry name" value="ABC_tran"/>
    <property type="match status" value="1"/>
</dbReference>
<dbReference type="InterPro" id="IPR003439">
    <property type="entry name" value="ABC_transporter-like_ATP-bd"/>
</dbReference>
<dbReference type="OrthoDB" id="5193808at2"/>
<organism evidence="11 12">
    <name type="scientific">Tessaracoccus flavescens</name>
    <dbReference type="NCBI Taxonomy" id="399497"/>
    <lineage>
        <taxon>Bacteria</taxon>
        <taxon>Bacillati</taxon>
        <taxon>Actinomycetota</taxon>
        <taxon>Actinomycetes</taxon>
        <taxon>Propionibacteriales</taxon>
        <taxon>Propionibacteriaceae</taxon>
        <taxon>Tessaracoccus</taxon>
    </lineage>
</organism>
<evidence type="ECO:0000256" key="6">
    <source>
        <dbReference type="ARBA" id="ARBA00022840"/>
    </source>
</evidence>
<dbReference type="InterPro" id="IPR003593">
    <property type="entry name" value="AAA+_ATPase"/>
</dbReference>
<keyword evidence="4" id="KW-1003">Cell membrane</keyword>
<dbReference type="SMART" id="SM00382">
    <property type="entry name" value="AAA"/>
    <property type="match status" value="1"/>
</dbReference>
<keyword evidence="8" id="KW-0472">Membrane</keyword>